<keyword evidence="11" id="KW-1185">Reference proteome</keyword>
<evidence type="ECO:0000256" key="4">
    <source>
        <dbReference type="ARBA" id="ARBA00023002"/>
    </source>
</evidence>
<dbReference type="eggNOG" id="KOG2665">
    <property type="taxonomic scope" value="Eukaryota"/>
</dbReference>
<dbReference type="Gene3D" id="3.50.50.60">
    <property type="entry name" value="FAD/NAD(P)-binding domain"/>
    <property type="match status" value="1"/>
</dbReference>
<protein>
    <recommendedName>
        <fullName evidence="8">L-2-hydroxyglutarate dehydrogenase, mitochondrial</fullName>
        <ecNumber evidence="7">1.1.99.2</ecNumber>
    </recommendedName>
</protein>
<name>G3B019_CANTC</name>
<evidence type="ECO:0000256" key="6">
    <source>
        <dbReference type="ARBA" id="ARBA00037941"/>
    </source>
</evidence>
<dbReference type="EC" id="1.1.99.2" evidence="7"/>
<dbReference type="OrthoDB" id="498204at2759"/>
<comment type="catalytic activity">
    <reaction evidence="5">
        <text>(S)-2-hydroxyglutarate + A = 2-oxoglutarate + AH2</text>
        <dbReference type="Rhea" id="RHEA:21252"/>
        <dbReference type="ChEBI" id="CHEBI:13193"/>
        <dbReference type="ChEBI" id="CHEBI:16782"/>
        <dbReference type="ChEBI" id="CHEBI:16810"/>
        <dbReference type="ChEBI" id="CHEBI:17499"/>
        <dbReference type="EC" id="1.1.99.2"/>
    </reaction>
</comment>
<dbReference type="AlphaFoldDB" id="G3B019"/>
<dbReference type="SUPFAM" id="SSF51905">
    <property type="entry name" value="FAD/NAD(P)-binding domain"/>
    <property type="match status" value="1"/>
</dbReference>
<dbReference type="PANTHER" id="PTHR43104:SF4">
    <property type="entry name" value="L-2-HYDROXYGLUTARATE DEHYDROGENASE, MITOCHONDRIAL"/>
    <property type="match status" value="1"/>
</dbReference>
<dbReference type="PANTHER" id="PTHR43104">
    <property type="entry name" value="L-2-HYDROXYGLUTARATE DEHYDROGENASE, MITOCHONDRIAL"/>
    <property type="match status" value="1"/>
</dbReference>
<dbReference type="RefSeq" id="XP_006685183.1">
    <property type="nucleotide sequence ID" value="XM_006685120.1"/>
</dbReference>
<evidence type="ECO:0000256" key="7">
    <source>
        <dbReference type="ARBA" id="ARBA00038878"/>
    </source>
</evidence>
<evidence type="ECO:0000256" key="3">
    <source>
        <dbReference type="ARBA" id="ARBA00022827"/>
    </source>
</evidence>
<evidence type="ECO:0000313" key="11">
    <source>
        <dbReference type="Proteomes" id="UP000000707"/>
    </source>
</evidence>
<dbReference type="InterPro" id="IPR006076">
    <property type="entry name" value="FAD-dep_OxRdtase"/>
</dbReference>
<proteinExistence type="inferred from homology"/>
<evidence type="ECO:0000256" key="5">
    <source>
        <dbReference type="ARBA" id="ARBA00036066"/>
    </source>
</evidence>
<dbReference type="HOGENOM" id="CLU_024775_1_1_1"/>
<organism evidence="11">
    <name type="scientific">Candida tenuis (strain ATCC 10573 / BCRC 21748 / CBS 615 / JCM 9827 / NBRC 10315 / NRRL Y-1498 / VKM Y-70)</name>
    <name type="common">Yeast</name>
    <name type="synonym">Yamadazyma tenuis</name>
    <dbReference type="NCBI Taxonomy" id="590646"/>
    <lineage>
        <taxon>Eukaryota</taxon>
        <taxon>Fungi</taxon>
        <taxon>Dikarya</taxon>
        <taxon>Ascomycota</taxon>
        <taxon>Saccharomycotina</taxon>
        <taxon>Pichiomycetes</taxon>
        <taxon>Debaryomycetaceae</taxon>
        <taxon>Yamadazyma</taxon>
    </lineage>
</organism>
<dbReference type="Gene3D" id="3.30.9.10">
    <property type="entry name" value="D-Amino Acid Oxidase, subunit A, domain 2"/>
    <property type="match status" value="1"/>
</dbReference>
<dbReference type="KEGG" id="cten:18246792"/>
<dbReference type="GeneID" id="18246792"/>
<accession>G3B019</accession>
<comment type="cofactor">
    <cofactor evidence="1">
        <name>FAD</name>
        <dbReference type="ChEBI" id="CHEBI:57692"/>
    </cofactor>
</comment>
<comment type="similarity">
    <text evidence="6">Belongs to the L2HGDH family.</text>
</comment>
<dbReference type="GO" id="GO:0047545">
    <property type="term" value="F:(S)-2-hydroxyglutarate dehydrogenase activity"/>
    <property type="evidence" value="ECO:0007669"/>
    <property type="project" value="UniProtKB-EC"/>
</dbReference>
<dbReference type="EMBL" id="GL996514">
    <property type="protein sequence ID" value="EGV65496.1"/>
    <property type="molecule type" value="Genomic_DNA"/>
</dbReference>
<keyword evidence="4" id="KW-0560">Oxidoreductase</keyword>
<dbReference type="Proteomes" id="UP000000707">
    <property type="component" value="Unassembled WGS sequence"/>
</dbReference>
<keyword evidence="2" id="KW-0285">Flavoprotein</keyword>
<gene>
    <name evidence="10" type="ORF">CANTEDRAFT_113027</name>
</gene>
<dbReference type="EMBL" id="GL996514">
    <property type="protein sequence ID" value="EGV65497.1"/>
    <property type="molecule type" value="Genomic_DNA"/>
</dbReference>
<reference evidence="10 11" key="1">
    <citation type="journal article" date="2011" name="Proc. Natl. Acad. Sci. U.S.A.">
        <title>Comparative genomics of xylose-fermenting fungi for enhanced biofuel production.</title>
        <authorList>
            <person name="Wohlbach D.J."/>
            <person name="Kuo A."/>
            <person name="Sato T.K."/>
            <person name="Potts K.M."/>
            <person name="Salamov A.A."/>
            <person name="LaButti K.M."/>
            <person name="Sun H."/>
            <person name="Clum A."/>
            <person name="Pangilinan J.L."/>
            <person name="Lindquist E.A."/>
            <person name="Lucas S."/>
            <person name="Lapidus A."/>
            <person name="Jin M."/>
            <person name="Gunawan C."/>
            <person name="Balan V."/>
            <person name="Dale B.E."/>
            <person name="Jeffries T.W."/>
            <person name="Zinkel R."/>
            <person name="Barry K.W."/>
            <person name="Grigoriev I.V."/>
            <person name="Gasch A.P."/>
        </authorList>
    </citation>
    <scope>NUCLEOTIDE SEQUENCE [LARGE SCALE GENOMIC DNA]</scope>
    <source>
        <strain evidence="10">ATCC 10573</strain>
        <strain evidence="11">ATCC 10573 / BCRC 21748 / CBS 615 / JCM 9827 / NBRC 10315 / NRRL Y-1498 / VKM Y-70</strain>
    </source>
</reference>
<feature type="domain" description="FAD dependent oxidoreductase" evidence="9">
    <location>
        <begin position="17"/>
        <end position="392"/>
    </location>
</feature>
<dbReference type="Pfam" id="PF01266">
    <property type="entry name" value="DAO"/>
    <property type="match status" value="1"/>
</dbReference>
<evidence type="ECO:0000313" key="10">
    <source>
        <dbReference type="EMBL" id="EGV65496.1"/>
    </source>
</evidence>
<sequence length="394" mass="43916">MRLIRYLHTARSDFSHAVIGGGIVGTAIAAEFQKDGHNVLLIEKNPHLGMETTSRNSEVVHSGIYYPKHTLKSKLCIEGRNLIYNALDTGKFNSVQVAVQKCGKLVVAQDEQEAEYLHKLHKYVKEELDVKTEFLSHRQLKSRYPHISGVLALNSPTTGIISAHDYLLYHQTQLENHEGTTAFNTTVTDIEYNRGTSNYTVTCSTEDDEAFEFTADVVINSAGLHAQKVSNLLLPPERHYTPYFAKGTYFSYSPVKSLGKFTDTLIYPCPNHNIAALGTHLTFDIGGQIKFGPDLEWLDVNDANEIDYTPSHANLEAAYVAVRRYFPHLQSGELSPSYSGVRPKIASAEETKKGFVDFLIKQEEGYPGFVNLLGIESPGLTSAWAIAKYVKQLL</sequence>
<dbReference type="STRING" id="590646.G3B019"/>
<dbReference type="InterPro" id="IPR036188">
    <property type="entry name" value="FAD/NAD-bd_sf"/>
</dbReference>
<evidence type="ECO:0000256" key="2">
    <source>
        <dbReference type="ARBA" id="ARBA00022630"/>
    </source>
</evidence>
<evidence type="ECO:0000259" key="9">
    <source>
        <dbReference type="Pfam" id="PF01266"/>
    </source>
</evidence>
<evidence type="ECO:0000256" key="1">
    <source>
        <dbReference type="ARBA" id="ARBA00001974"/>
    </source>
</evidence>
<keyword evidence="3" id="KW-0274">FAD</keyword>
<evidence type="ECO:0000256" key="8">
    <source>
        <dbReference type="ARBA" id="ARBA00041137"/>
    </source>
</evidence>